<dbReference type="PATRIC" id="fig|862908.3.peg.635"/>
<dbReference type="HOGENOM" id="CLU_830977_0_0_7"/>
<evidence type="ECO:0000313" key="2">
    <source>
        <dbReference type="EMBL" id="CBW25567.1"/>
    </source>
</evidence>
<dbReference type="STRING" id="862908.BMS_0660"/>
<feature type="region of interest" description="Disordered" evidence="1">
    <location>
        <begin position="39"/>
        <end position="64"/>
    </location>
</feature>
<feature type="region of interest" description="Disordered" evidence="1">
    <location>
        <begin position="192"/>
        <end position="227"/>
    </location>
</feature>
<feature type="compositionally biased region" description="Basic and acidic residues" evidence="1">
    <location>
        <begin position="39"/>
        <end position="51"/>
    </location>
</feature>
<dbReference type="KEGG" id="bmx:BMS_0660"/>
<feature type="compositionally biased region" description="Basic and acidic residues" evidence="1">
    <location>
        <begin position="133"/>
        <end position="142"/>
    </location>
</feature>
<dbReference type="EMBL" id="FQ312005">
    <property type="protein sequence ID" value="CBW25567.1"/>
    <property type="molecule type" value="Genomic_DNA"/>
</dbReference>
<organism evidence="2 3">
    <name type="scientific">Halobacteriovorax marinus (strain ATCC BAA-682 / DSM 15412 / SJ)</name>
    <name type="common">Bacteriovorax marinus</name>
    <dbReference type="NCBI Taxonomy" id="862908"/>
    <lineage>
        <taxon>Bacteria</taxon>
        <taxon>Pseudomonadati</taxon>
        <taxon>Bdellovibrionota</taxon>
        <taxon>Bacteriovoracia</taxon>
        <taxon>Bacteriovoracales</taxon>
        <taxon>Halobacteriovoraceae</taxon>
        <taxon>Halobacteriovorax</taxon>
    </lineage>
</organism>
<reference evidence="3" key="1">
    <citation type="journal article" date="2013" name="ISME J.">
        <title>A small predatory core genome in the divergent marine Bacteriovorax marinus SJ and the terrestrial Bdellovibrio bacteriovorus.</title>
        <authorList>
            <person name="Crossman L.C."/>
            <person name="Chen H."/>
            <person name="Cerdeno-Tarraga A.M."/>
            <person name="Brooks K."/>
            <person name="Quail M.A."/>
            <person name="Pineiro S.A."/>
            <person name="Hobley L."/>
            <person name="Sockett R.E."/>
            <person name="Bentley S.D."/>
            <person name="Parkhill J."/>
            <person name="Williams H.N."/>
            <person name="Stine O.C."/>
        </authorList>
    </citation>
    <scope>NUCLEOTIDE SEQUENCE [LARGE SCALE GENOMIC DNA]</scope>
    <source>
        <strain evidence="3">ATCC BAA-682 / DSM 15412 / SJ</strain>
    </source>
</reference>
<feature type="region of interest" description="Disordered" evidence="1">
    <location>
        <begin position="114"/>
        <end position="142"/>
    </location>
</feature>
<dbReference type="RefSeq" id="WP_014243353.1">
    <property type="nucleotide sequence ID" value="NC_016620.1"/>
</dbReference>
<protein>
    <submittedName>
        <fullName evidence="2">Membrane protein</fullName>
    </submittedName>
</protein>
<gene>
    <name evidence="2" type="ordered locus">BMS_0660</name>
</gene>
<evidence type="ECO:0000256" key="1">
    <source>
        <dbReference type="SAM" id="MobiDB-lite"/>
    </source>
</evidence>
<evidence type="ECO:0000313" key="3">
    <source>
        <dbReference type="Proteomes" id="UP000008963"/>
    </source>
</evidence>
<name>E1X595_HALMS</name>
<accession>E1X595</accession>
<sequence>MKKPILLGFTALCVLSTPNIVDQFSYSSAEKSFRTIASDGREAHNAEKEPTENEEETQNLSIDGARESLSAIIDRQSKTRESLKEIKEITEREKEDIDATIAEIDKDLKKIKDQVNKHKEESDKEEDEQAIEISKEISKEEENLSALKEEVAALKVIKRDVTVCEFRNEIDELSAQIKDLLKDKEKAIAKVEEGKEEKKDKEDKKDNDRKDSHKEDNDRKDSHKEEANFSRYQQLLSMGMVFGRGFQQSFQMPGIGHFTNPFMNFNPMFTFNNGNSSWLNLMQRDFSGVQKMINHSSSRVGESATFNQFVGASSHLFVPKFNRTTIEAETISFN</sequence>
<proteinExistence type="predicted"/>
<keyword evidence="3" id="KW-1185">Reference proteome</keyword>
<dbReference type="Proteomes" id="UP000008963">
    <property type="component" value="Chromosome"/>
</dbReference>
<dbReference type="AlphaFoldDB" id="E1X595"/>